<dbReference type="OMA" id="YTCAPSK"/>
<keyword evidence="2" id="KW-1185">Reference proteome</keyword>
<protein>
    <submittedName>
        <fullName evidence="3">BPTI/Kunitz inhibitor domain-containing protein</fullName>
    </submittedName>
</protein>
<dbReference type="PANTHER" id="PTHR38613">
    <property type="entry name" value="PROTEIN CBG03211-RELATED"/>
    <property type="match status" value="1"/>
</dbReference>
<evidence type="ECO:0000313" key="3">
    <source>
        <dbReference type="WBParaSite" id="ACOC_0001328301-mRNA-1"/>
    </source>
</evidence>
<reference evidence="1 2" key="2">
    <citation type="submission" date="2018-11" db="EMBL/GenBank/DDBJ databases">
        <authorList>
            <consortium name="Pathogen Informatics"/>
        </authorList>
    </citation>
    <scope>NUCLEOTIDE SEQUENCE [LARGE SCALE GENOMIC DNA]</scope>
    <source>
        <strain evidence="1 2">Costa Rica</strain>
    </source>
</reference>
<dbReference type="PANTHER" id="PTHR38613:SF2">
    <property type="entry name" value="GLYCINE-RICH PROTEIN"/>
    <property type="match status" value="1"/>
</dbReference>
<organism evidence="3">
    <name type="scientific">Angiostrongylus costaricensis</name>
    <name type="common">Nematode worm</name>
    <dbReference type="NCBI Taxonomy" id="334426"/>
    <lineage>
        <taxon>Eukaryota</taxon>
        <taxon>Metazoa</taxon>
        <taxon>Ecdysozoa</taxon>
        <taxon>Nematoda</taxon>
        <taxon>Chromadorea</taxon>
        <taxon>Rhabditida</taxon>
        <taxon>Rhabditina</taxon>
        <taxon>Rhabditomorpha</taxon>
        <taxon>Strongyloidea</taxon>
        <taxon>Metastrongylidae</taxon>
        <taxon>Angiostrongylus</taxon>
    </lineage>
</organism>
<accession>A0A0R3Q2I5</accession>
<name>A0A0R3Q2I5_ANGCS</name>
<dbReference type="OrthoDB" id="5864133at2759"/>
<dbReference type="AlphaFoldDB" id="A0A0R3Q2I5"/>
<gene>
    <name evidence="1" type="ORF">ACOC_LOCUS13284</name>
</gene>
<proteinExistence type="predicted"/>
<evidence type="ECO:0000313" key="1">
    <source>
        <dbReference type="EMBL" id="VDM64869.1"/>
    </source>
</evidence>
<reference evidence="3" key="1">
    <citation type="submission" date="2017-02" db="UniProtKB">
        <authorList>
            <consortium name="WormBaseParasite"/>
        </authorList>
    </citation>
    <scope>IDENTIFICATION</scope>
</reference>
<dbReference type="EMBL" id="UYYA01005752">
    <property type="protein sequence ID" value="VDM64869.1"/>
    <property type="molecule type" value="Genomic_DNA"/>
</dbReference>
<dbReference type="Proteomes" id="UP000267027">
    <property type="component" value="Unassembled WGS sequence"/>
</dbReference>
<evidence type="ECO:0000313" key="2">
    <source>
        <dbReference type="Proteomes" id="UP000267027"/>
    </source>
</evidence>
<sequence length="241" mass="25995">MDSIKFRAPPVLDVDTIDSEPPPEPKKHFRNLNEYYKYRHQKYNAYREHTRNGLLYRCLYSSLFFRIWPIAHPKDSYYCPNMRAMFAYTCQPSKPLRVDLVEFCKDYSAFCNVPNFHRLPGPRIGPPIDDSIGHVNVNSRFGLGIGALPGFDVGAGWGVDVGPIPGMGENVGVGLGLDLGIVGAKSPEAFRRGQDNPNERGSGVVGISGGVGVDAPGGANVGVRSGLGVGVGSDLGAGKMA</sequence>
<dbReference type="WBParaSite" id="ACOC_0001328301-mRNA-1">
    <property type="protein sequence ID" value="ACOC_0001328301-mRNA-1"/>
    <property type="gene ID" value="ACOC_0001328301"/>
</dbReference>